<dbReference type="Pfam" id="PF00015">
    <property type="entry name" value="MCPsignal"/>
    <property type="match status" value="1"/>
</dbReference>
<gene>
    <name evidence="14" type="ORF">EDM56_30620</name>
</gene>
<dbReference type="SUPFAM" id="SSF58104">
    <property type="entry name" value="Methyl-accepting chemotaxis protein (MCP) signaling domain"/>
    <property type="match status" value="1"/>
</dbReference>
<feature type="domain" description="Methyl-accepting transducer" evidence="12">
    <location>
        <begin position="392"/>
        <end position="628"/>
    </location>
</feature>
<keyword evidence="2" id="KW-1003">Cell membrane</keyword>
<evidence type="ECO:0000256" key="9">
    <source>
        <dbReference type="ARBA" id="ARBA00029447"/>
    </source>
</evidence>
<evidence type="ECO:0000256" key="1">
    <source>
        <dbReference type="ARBA" id="ARBA00004651"/>
    </source>
</evidence>
<comment type="subcellular location">
    <subcellularLocation>
        <location evidence="1">Cell membrane</location>
        <topology evidence="1">Multi-pass membrane protein</topology>
    </subcellularLocation>
</comment>
<dbReference type="Gene3D" id="1.10.287.950">
    <property type="entry name" value="Methyl-accepting chemotaxis protein"/>
    <property type="match status" value="1"/>
</dbReference>
<dbReference type="GO" id="GO:0007165">
    <property type="term" value="P:signal transduction"/>
    <property type="evidence" value="ECO:0007669"/>
    <property type="project" value="UniProtKB-KW"/>
</dbReference>
<keyword evidence="6 11" id="KW-1133">Transmembrane helix</keyword>
<evidence type="ECO:0000313" key="15">
    <source>
        <dbReference type="Proteomes" id="UP000271031"/>
    </source>
</evidence>
<dbReference type="InterPro" id="IPR033479">
    <property type="entry name" value="dCache_1"/>
</dbReference>
<dbReference type="Pfam" id="PF02743">
    <property type="entry name" value="dCache_1"/>
    <property type="match status" value="1"/>
</dbReference>
<dbReference type="InterPro" id="IPR029151">
    <property type="entry name" value="Sensor-like_sf"/>
</dbReference>
<name>A0A3M8CSQ1_9BACL</name>
<evidence type="ECO:0000256" key="4">
    <source>
        <dbReference type="ARBA" id="ARBA00022500"/>
    </source>
</evidence>
<feature type="transmembrane region" description="Helical" evidence="11">
    <location>
        <begin position="297"/>
        <end position="320"/>
    </location>
</feature>
<organism evidence="14 15">
    <name type="scientific">Brevibacillus fluminis</name>
    <dbReference type="NCBI Taxonomy" id="511487"/>
    <lineage>
        <taxon>Bacteria</taxon>
        <taxon>Bacillati</taxon>
        <taxon>Bacillota</taxon>
        <taxon>Bacilli</taxon>
        <taxon>Bacillales</taxon>
        <taxon>Paenibacillaceae</taxon>
        <taxon>Brevibacillus</taxon>
    </lineage>
</organism>
<dbReference type="OrthoDB" id="243053at2"/>
<dbReference type="PROSITE" id="PS50111">
    <property type="entry name" value="CHEMOTAXIS_TRANSDUC_2"/>
    <property type="match status" value="1"/>
</dbReference>
<dbReference type="Gene3D" id="1.10.8.500">
    <property type="entry name" value="HAMP domain in histidine kinase"/>
    <property type="match status" value="1"/>
</dbReference>
<dbReference type="PROSITE" id="PS50885">
    <property type="entry name" value="HAMP"/>
    <property type="match status" value="1"/>
</dbReference>
<dbReference type="Pfam" id="PF00672">
    <property type="entry name" value="HAMP"/>
    <property type="match status" value="1"/>
</dbReference>
<dbReference type="CDD" id="cd06225">
    <property type="entry name" value="HAMP"/>
    <property type="match status" value="1"/>
</dbReference>
<dbReference type="InterPro" id="IPR004089">
    <property type="entry name" value="MCPsignal_dom"/>
</dbReference>
<proteinExistence type="inferred from homology"/>
<evidence type="ECO:0000259" key="13">
    <source>
        <dbReference type="PROSITE" id="PS50885"/>
    </source>
</evidence>
<dbReference type="CDD" id="cd12912">
    <property type="entry name" value="PDC2_MCP_like"/>
    <property type="match status" value="1"/>
</dbReference>
<keyword evidence="15" id="KW-1185">Reference proteome</keyword>
<reference evidence="14 15" key="1">
    <citation type="submission" date="2018-10" db="EMBL/GenBank/DDBJ databases">
        <title>Phylogenomics of Brevibacillus.</title>
        <authorList>
            <person name="Dunlap C."/>
        </authorList>
    </citation>
    <scope>NUCLEOTIDE SEQUENCE [LARGE SCALE GENOMIC DNA]</scope>
    <source>
        <strain evidence="14 15">JCM 15716</strain>
    </source>
</reference>
<keyword evidence="7 11" id="KW-0472">Membrane</keyword>
<accession>A0A3M8CSQ1</accession>
<dbReference type="Proteomes" id="UP000271031">
    <property type="component" value="Unassembled WGS sequence"/>
</dbReference>
<evidence type="ECO:0000313" key="14">
    <source>
        <dbReference type="EMBL" id="RNB78549.1"/>
    </source>
</evidence>
<dbReference type="InterPro" id="IPR004090">
    <property type="entry name" value="Chemotax_Me-accpt_rcpt"/>
</dbReference>
<dbReference type="SUPFAM" id="SSF103190">
    <property type="entry name" value="Sensory domain-like"/>
    <property type="match status" value="1"/>
</dbReference>
<dbReference type="CDD" id="cd11386">
    <property type="entry name" value="MCP_signal"/>
    <property type="match status" value="1"/>
</dbReference>
<keyword evidence="4" id="KW-0145">Chemotaxis</keyword>
<sequence length="678" mass="73136">MALLHFNRHTFNESRLGYGENGEMKKQLSLPLKWKLILFTSLLLLLPCVTIGVFSFINAKAEIGQQMMQTADQNVRSLSKYIDQMISPKVNDVGYLSATLSESSFEKNEQFLHREEFNKYNILHPEALLLIAANEETAILSPDRNLPSGYEVKKSPWYEQAMNAVGKTIITAPYLDPITGVQVITIARTVSDDSAVFAIELDVNALAKVADEQKIGSTGYVAILDQDQKLVIHPTEKFGTQVAGDWVSQLYKQDTGTFSYVDRGQKMWMSFVTNKLTGLKLAGTIYDQELAHSADSILITTSIVVALALLVGFGANYAVIASIVRPIHTLVTASKKIKQGDLTVRIAVSSKDEIGQLAEHFNAMSESLRSILQKVREQAMILASSSDELAESTETTSKATQMITESIQGVAFRADKQVGEIQHCVATMEQMSAGIEQIAANAKTVSSTAAQAAEKAGEGNEAIHITTAQMNRMNDTMLHLAKVVQGLQHRSVEIGQFVDFIKQISSQTNLLALNAAIEAARAGEHGKGFAVVADEVRKLAEQSAGSAGQIAELIAAIQAETQLAVKSMNTGTEEVAVGLEVAQRSGELFKQIQDYVITIAEQIHEVSTSSAQISIGTADVAQSISAIAAAAEQNAAGNQQVSSSADEQSASLQEISASSASLTSMAQDLQKLVTSFTL</sequence>
<feature type="domain" description="HAMP" evidence="13">
    <location>
        <begin position="321"/>
        <end position="373"/>
    </location>
</feature>
<dbReference type="PANTHER" id="PTHR32089">
    <property type="entry name" value="METHYL-ACCEPTING CHEMOTAXIS PROTEIN MCPB"/>
    <property type="match status" value="1"/>
</dbReference>
<keyword evidence="3" id="KW-0488">Methylation</keyword>
<dbReference type="GO" id="GO:0004888">
    <property type="term" value="F:transmembrane signaling receptor activity"/>
    <property type="evidence" value="ECO:0007669"/>
    <property type="project" value="InterPro"/>
</dbReference>
<keyword evidence="5 11" id="KW-0812">Transmembrane</keyword>
<dbReference type="FunFam" id="1.10.287.950:FF:000001">
    <property type="entry name" value="Methyl-accepting chemotaxis sensory transducer"/>
    <property type="match status" value="1"/>
</dbReference>
<evidence type="ECO:0000259" key="12">
    <source>
        <dbReference type="PROSITE" id="PS50111"/>
    </source>
</evidence>
<dbReference type="SMART" id="SM00283">
    <property type="entry name" value="MA"/>
    <property type="match status" value="1"/>
</dbReference>
<dbReference type="AlphaFoldDB" id="A0A3M8CSQ1"/>
<feature type="transmembrane region" description="Helical" evidence="11">
    <location>
        <begin position="36"/>
        <end position="59"/>
    </location>
</feature>
<keyword evidence="8 10" id="KW-0807">Transducer</keyword>
<dbReference type="PANTHER" id="PTHR32089:SF114">
    <property type="entry name" value="METHYL-ACCEPTING CHEMOTAXIS PROTEIN MCPB"/>
    <property type="match status" value="1"/>
</dbReference>
<evidence type="ECO:0000256" key="11">
    <source>
        <dbReference type="SAM" id="Phobius"/>
    </source>
</evidence>
<dbReference type="SMART" id="SM00304">
    <property type="entry name" value="HAMP"/>
    <property type="match status" value="2"/>
</dbReference>
<protein>
    <submittedName>
        <fullName evidence="14">Methyl-accepting chemotaxis protein</fullName>
    </submittedName>
</protein>
<evidence type="ECO:0000256" key="10">
    <source>
        <dbReference type="PROSITE-ProRule" id="PRU00284"/>
    </source>
</evidence>
<evidence type="ECO:0000256" key="6">
    <source>
        <dbReference type="ARBA" id="ARBA00022989"/>
    </source>
</evidence>
<dbReference type="EMBL" id="RHHQ01000033">
    <property type="protein sequence ID" value="RNB78549.1"/>
    <property type="molecule type" value="Genomic_DNA"/>
</dbReference>
<dbReference type="InterPro" id="IPR003660">
    <property type="entry name" value="HAMP_dom"/>
</dbReference>
<dbReference type="GO" id="GO:0005886">
    <property type="term" value="C:plasma membrane"/>
    <property type="evidence" value="ECO:0007669"/>
    <property type="project" value="UniProtKB-SubCell"/>
</dbReference>
<dbReference type="GO" id="GO:0006935">
    <property type="term" value="P:chemotaxis"/>
    <property type="evidence" value="ECO:0007669"/>
    <property type="project" value="UniProtKB-KW"/>
</dbReference>
<evidence type="ECO:0000256" key="8">
    <source>
        <dbReference type="ARBA" id="ARBA00023224"/>
    </source>
</evidence>
<evidence type="ECO:0000256" key="3">
    <source>
        <dbReference type="ARBA" id="ARBA00022481"/>
    </source>
</evidence>
<evidence type="ECO:0000256" key="7">
    <source>
        <dbReference type="ARBA" id="ARBA00023136"/>
    </source>
</evidence>
<comment type="caution">
    <text evidence="14">The sequence shown here is derived from an EMBL/GenBank/DDBJ whole genome shotgun (WGS) entry which is preliminary data.</text>
</comment>
<dbReference type="PRINTS" id="PR00260">
    <property type="entry name" value="CHEMTRNSDUCR"/>
</dbReference>
<comment type="similarity">
    <text evidence="9">Belongs to the methyl-accepting chemotaxis (MCP) protein family.</text>
</comment>
<dbReference type="Gene3D" id="3.30.450.20">
    <property type="entry name" value="PAS domain"/>
    <property type="match status" value="2"/>
</dbReference>
<evidence type="ECO:0000256" key="2">
    <source>
        <dbReference type="ARBA" id="ARBA00022475"/>
    </source>
</evidence>
<evidence type="ECO:0000256" key="5">
    <source>
        <dbReference type="ARBA" id="ARBA00022692"/>
    </source>
</evidence>